<dbReference type="Proteomes" id="UP001482154">
    <property type="component" value="Unassembled WGS sequence"/>
</dbReference>
<evidence type="ECO:0000313" key="2">
    <source>
        <dbReference type="Proteomes" id="UP001482154"/>
    </source>
</evidence>
<dbReference type="EMBL" id="JBBNIN010000013">
    <property type="protein sequence ID" value="MEQ2711370.1"/>
    <property type="molecule type" value="Genomic_DNA"/>
</dbReference>
<gene>
    <name evidence="1" type="ORF">AAAU51_09305</name>
</gene>
<comment type="caution">
    <text evidence="1">The sequence shown here is derived from an EMBL/GenBank/DDBJ whole genome shotgun (WGS) entry which is preliminary data.</text>
</comment>
<reference evidence="1 2" key="1">
    <citation type="submission" date="2024-04" db="EMBL/GenBank/DDBJ databases">
        <title>Human intestinal bacterial collection.</title>
        <authorList>
            <person name="Pauvert C."/>
            <person name="Hitch T.C.A."/>
            <person name="Clavel T."/>
        </authorList>
    </citation>
    <scope>NUCLEOTIDE SEQUENCE [LARGE SCALE GENOMIC DNA]</scope>
    <source>
        <strain evidence="1 2">CLA-AA-H249</strain>
    </source>
</reference>
<sequence length="68" mass="7962">MQQFKYLSGSKYCDHLNKFCDFKLTYQLVQQCGGNPEQAVLVGIQCSDNYSCNHQCPFEKSFERVIDW</sequence>
<accession>A0ABV1IVX9</accession>
<protein>
    <submittedName>
        <fullName evidence="1">Uncharacterized protein</fullName>
    </submittedName>
</protein>
<keyword evidence="2" id="KW-1185">Reference proteome</keyword>
<organism evidence="1 2">
    <name type="scientific">Anaerostipes amylophilus</name>
    <dbReference type="NCBI Taxonomy" id="2981779"/>
    <lineage>
        <taxon>Bacteria</taxon>
        <taxon>Bacillati</taxon>
        <taxon>Bacillota</taxon>
        <taxon>Clostridia</taxon>
        <taxon>Lachnospirales</taxon>
        <taxon>Lachnospiraceae</taxon>
        <taxon>Anaerostipes</taxon>
    </lineage>
</organism>
<name>A0ABV1IVX9_9FIRM</name>
<proteinExistence type="predicted"/>
<evidence type="ECO:0000313" key="1">
    <source>
        <dbReference type="EMBL" id="MEQ2711370.1"/>
    </source>
</evidence>
<dbReference type="RefSeq" id="WP_336304477.1">
    <property type="nucleotide sequence ID" value="NZ_JBBNIN010000013.1"/>
</dbReference>